<dbReference type="RefSeq" id="WP_109743798.1">
    <property type="nucleotide sequence ID" value="NZ_QGGO01000016.1"/>
</dbReference>
<dbReference type="OrthoDB" id="9769598at2"/>
<dbReference type="InterPro" id="IPR050855">
    <property type="entry name" value="NDM-1-like"/>
</dbReference>
<dbReference type="PROSITE" id="PS51257">
    <property type="entry name" value="PROKAR_LIPOPROTEIN"/>
    <property type="match status" value="1"/>
</dbReference>
<dbReference type="Proteomes" id="UP000245489">
    <property type="component" value="Unassembled WGS sequence"/>
</dbReference>
<dbReference type="PANTHER" id="PTHR42951">
    <property type="entry name" value="METALLO-BETA-LACTAMASE DOMAIN-CONTAINING"/>
    <property type="match status" value="1"/>
</dbReference>
<gene>
    <name evidence="2" type="ORF">LV89_03089</name>
</gene>
<dbReference type="PANTHER" id="PTHR42951:SF20">
    <property type="entry name" value="BETA LACTAMASE"/>
    <property type="match status" value="1"/>
</dbReference>
<organism evidence="2 3">
    <name type="scientific">Arcicella aurantiaca</name>
    <dbReference type="NCBI Taxonomy" id="591202"/>
    <lineage>
        <taxon>Bacteria</taxon>
        <taxon>Pseudomonadati</taxon>
        <taxon>Bacteroidota</taxon>
        <taxon>Cytophagia</taxon>
        <taxon>Cytophagales</taxon>
        <taxon>Flectobacillaceae</taxon>
        <taxon>Arcicella</taxon>
    </lineage>
</organism>
<reference evidence="2 3" key="1">
    <citation type="submission" date="2018-05" db="EMBL/GenBank/DDBJ databases">
        <title>Genomic Encyclopedia of Archaeal and Bacterial Type Strains, Phase II (KMG-II): from individual species to whole genera.</title>
        <authorList>
            <person name="Goeker M."/>
        </authorList>
    </citation>
    <scope>NUCLEOTIDE SEQUENCE [LARGE SCALE GENOMIC DNA]</scope>
    <source>
        <strain evidence="2 3">DSM 22214</strain>
    </source>
</reference>
<dbReference type="Gene3D" id="3.60.15.10">
    <property type="entry name" value="Ribonuclease Z/Hydroxyacylglutathione hydrolase-like"/>
    <property type="match status" value="1"/>
</dbReference>
<keyword evidence="3" id="KW-1185">Reference proteome</keyword>
<dbReference type="EMBL" id="QGGO01000016">
    <property type="protein sequence ID" value="PWK23882.1"/>
    <property type="molecule type" value="Genomic_DNA"/>
</dbReference>
<dbReference type="Pfam" id="PF00753">
    <property type="entry name" value="Lactamase_B"/>
    <property type="match status" value="1"/>
</dbReference>
<evidence type="ECO:0000313" key="3">
    <source>
        <dbReference type="Proteomes" id="UP000245489"/>
    </source>
</evidence>
<dbReference type="InterPro" id="IPR001279">
    <property type="entry name" value="Metallo-B-lactamas"/>
</dbReference>
<evidence type="ECO:0000259" key="1">
    <source>
        <dbReference type="SMART" id="SM00849"/>
    </source>
</evidence>
<accession>A0A316E2U9</accession>
<dbReference type="SMART" id="SM00849">
    <property type="entry name" value="Lactamase_B"/>
    <property type="match status" value="1"/>
</dbReference>
<feature type="domain" description="Metallo-beta-lactamase" evidence="1">
    <location>
        <begin position="344"/>
        <end position="544"/>
    </location>
</feature>
<dbReference type="InterPro" id="IPR036866">
    <property type="entry name" value="RibonucZ/Hydroxyglut_hydro"/>
</dbReference>
<proteinExistence type="predicted"/>
<name>A0A316E2U9_9BACT</name>
<sequence>MKKSFYAFVAVIFLSISSCKEVENSTPSNEIQLSEALNSVAGNAQAIQDFKTISLKVDGMSYEYEQDIPSLPSPLVSNKYIYECYSNLSARKLKMDYSYCEFNQPAYYETSGPNIFISDRVGSQSDQYIWKSYYFNDVAPVAMFSTEIEAHLKVQMMSNPLQLLKVLLSKNKETVNTKNLVLSFTHEKFPSIIFEVFFDKDTKLPTKVSTNEVDFLQGNVKYEVVFKNWTKVNGIQYPTTLEHYHNKNLLRKETLSNIKVNPTFTESFFNPEVVNDPIPYDDVQSKIGVYNSQFIMRWNAWNLGWPEPVNDGAFDLGTIDMKPYKMEPQYVSPTVKIIGRPDNRLWNVAIKTSDGLYLVDTPLNQDWTRSLIDAAKKAFNENNIKGIISTHCHHDHFAGIREGLTETGNIYLAEEAVPFLKKVTSADHSLNKDKFATNPKPLTINPVKDVTVLENGKIEIHRLNATKSSATAHSSDMLIVYLPQEEIIIQADQLWSGTFMKVWGGYTPRGFTEKAKVSIKNNSQYLLDYIKEKNLKVSKIISQHGGLGSVQDLYTITNTNK</sequence>
<dbReference type="SUPFAM" id="SSF56281">
    <property type="entry name" value="Metallo-hydrolase/oxidoreductase"/>
    <property type="match status" value="1"/>
</dbReference>
<evidence type="ECO:0000313" key="2">
    <source>
        <dbReference type="EMBL" id="PWK23882.1"/>
    </source>
</evidence>
<protein>
    <submittedName>
        <fullName evidence="2">Metallo-beta-lactamase superfamily protein</fullName>
    </submittedName>
</protein>
<dbReference type="AlphaFoldDB" id="A0A316E2U9"/>
<comment type="caution">
    <text evidence="2">The sequence shown here is derived from an EMBL/GenBank/DDBJ whole genome shotgun (WGS) entry which is preliminary data.</text>
</comment>